<evidence type="ECO:0000256" key="4">
    <source>
        <dbReference type="ARBA" id="ARBA00023002"/>
    </source>
</evidence>
<dbReference type="SUPFAM" id="SSF48179">
    <property type="entry name" value="6-phosphogluconate dehydrogenase C-terminal domain-like"/>
    <property type="match status" value="1"/>
</dbReference>
<protein>
    <recommendedName>
        <fullName evidence="3">phosphogluconate dehydrogenase (NADP(+)-dependent, decarboxylating)</fullName>
        <ecNumber evidence="3">1.1.1.44</ecNumber>
    </recommendedName>
</protein>
<evidence type="ECO:0000259" key="7">
    <source>
        <dbReference type="SMART" id="SM01350"/>
    </source>
</evidence>
<evidence type="ECO:0000256" key="3">
    <source>
        <dbReference type="ARBA" id="ARBA00013011"/>
    </source>
</evidence>
<evidence type="ECO:0000256" key="1">
    <source>
        <dbReference type="ARBA" id="ARBA00004874"/>
    </source>
</evidence>
<keyword evidence="6" id="KW-0570">Pentose shunt</keyword>
<reference evidence="8 9" key="1">
    <citation type="submission" date="2021-02" db="EMBL/GenBank/DDBJ databases">
        <title>Genome assembly of Pseudopithomyces chartarum.</title>
        <authorList>
            <person name="Jauregui R."/>
            <person name="Singh J."/>
            <person name="Voisey C."/>
        </authorList>
    </citation>
    <scope>NUCLEOTIDE SEQUENCE [LARGE SCALE GENOMIC DNA]</scope>
    <source>
        <strain evidence="8 9">AGR01</strain>
    </source>
</reference>
<dbReference type="EC" id="1.1.1.44" evidence="3"/>
<evidence type="ECO:0000256" key="5">
    <source>
        <dbReference type="ARBA" id="ARBA00023064"/>
    </source>
</evidence>
<dbReference type="EMBL" id="WVTA01000002">
    <property type="protein sequence ID" value="KAK3215520.1"/>
    <property type="molecule type" value="Genomic_DNA"/>
</dbReference>
<dbReference type="SMART" id="SM01350">
    <property type="entry name" value="6PGD"/>
    <property type="match status" value="1"/>
</dbReference>
<evidence type="ECO:0000313" key="8">
    <source>
        <dbReference type="EMBL" id="KAK3215520.1"/>
    </source>
</evidence>
<dbReference type="GO" id="GO:0006631">
    <property type="term" value="P:fatty acid metabolic process"/>
    <property type="evidence" value="ECO:0007669"/>
    <property type="project" value="InterPro"/>
</dbReference>
<dbReference type="GO" id="GO:0004616">
    <property type="term" value="F:phosphogluconate dehydrogenase (decarboxylating) activity"/>
    <property type="evidence" value="ECO:0007669"/>
    <property type="project" value="UniProtKB-EC"/>
</dbReference>
<name>A0AAN6M5C5_9PLEO</name>
<dbReference type="InterPro" id="IPR006176">
    <property type="entry name" value="3-OHacyl-CoA_DH_NAD-bd"/>
</dbReference>
<dbReference type="InterPro" id="IPR008927">
    <property type="entry name" value="6-PGluconate_DH-like_C_sf"/>
</dbReference>
<keyword evidence="4" id="KW-0560">Oxidoreductase</keyword>
<evidence type="ECO:0000256" key="2">
    <source>
        <dbReference type="ARBA" id="ARBA00008419"/>
    </source>
</evidence>
<comment type="pathway">
    <text evidence="1">Carbohydrate degradation; pentose phosphate pathway; D-ribulose 5-phosphate from D-glucose 6-phosphate (oxidative stage): step 3/3.</text>
</comment>
<dbReference type="GO" id="GO:0070403">
    <property type="term" value="F:NAD+ binding"/>
    <property type="evidence" value="ECO:0007669"/>
    <property type="project" value="InterPro"/>
</dbReference>
<comment type="similarity">
    <text evidence="2">Belongs to the 6-phosphogluconate dehydrogenase family.</text>
</comment>
<comment type="caution">
    <text evidence="8">The sequence shown here is derived from an EMBL/GenBank/DDBJ whole genome shotgun (WGS) entry which is preliminary data.</text>
</comment>
<gene>
    <name evidence="8" type="ORF">GRF29_8g246253</name>
</gene>
<organism evidence="8 9">
    <name type="scientific">Pseudopithomyces chartarum</name>
    <dbReference type="NCBI Taxonomy" id="1892770"/>
    <lineage>
        <taxon>Eukaryota</taxon>
        <taxon>Fungi</taxon>
        <taxon>Dikarya</taxon>
        <taxon>Ascomycota</taxon>
        <taxon>Pezizomycotina</taxon>
        <taxon>Dothideomycetes</taxon>
        <taxon>Pleosporomycetidae</taxon>
        <taxon>Pleosporales</taxon>
        <taxon>Massarineae</taxon>
        <taxon>Didymosphaeriaceae</taxon>
        <taxon>Pseudopithomyces</taxon>
    </lineage>
</organism>
<dbReference type="GO" id="GO:0019521">
    <property type="term" value="P:D-gluconate metabolic process"/>
    <property type="evidence" value="ECO:0007669"/>
    <property type="project" value="UniProtKB-KW"/>
</dbReference>
<dbReference type="InterPro" id="IPR006114">
    <property type="entry name" value="6PGDH_C"/>
</dbReference>
<sequence length="425" mass="46242">MIGCGSMGGGMALLFAENGLNVSLQDPSEEMMDSVIEKAEKAGLPLPHLLPLHPPPPHLLPPPRLRRRLCPLLPHPTPLPQDIILDCGNEHFANTQRRQEKCKETHLRYIGCGVSGGYQAARAGPSMCPGGDKSAIEERGTFLISIGADLSHKRYNSSPSPTPDSSNPLVLPTVLDKVVQDITGEEGTGTWSNAQSIEHHIPAPTLTTAHSLRLASAYRGAREASNATFSGGFPAQPVRVEDKSAFLEDLRKATYATCLASFIQGLAVIAVADKKYDWGIDYSAVWQIWRAGCIIQADYLSSEILAPILCAPGANCDTINLLLSERVARDVKTCYGSLKRVVARGVENDLVIPAMSASLEYYKMVTGTELPTGFYEAELDYFGAHMFDKVGDEDEGVKEPGEGKHHFEWKEARSQREVYGRVGKS</sequence>
<keyword evidence="9" id="KW-1185">Reference proteome</keyword>
<evidence type="ECO:0000256" key="6">
    <source>
        <dbReference type="ARBA" id="ARBA00023126"/>
    </source>
</evidence>
<feature type="domain" description="6-phosphogluconate dehydrogenase C-terminal" evidence="7">
    <location>
        <begin position="130"/>
        <end position="410"/>
    </location>
</feature>
<dbReference type="GO" id="GO:0050661">
    <property type="term" value="F:NADP binding"/>
    <property type="evidence" value="ECO:0007669"/>
    <property type="project" value="InterPro"/>
</dbReference>
<dbReference type="Proteomes" id="UP001280581">
    <property type="component" value="Unassembled WGS sequence"/>
</dbReference>
<dbReference type="Gene3D" id="1.10.1040.10">
    <property type="entry name" value="N-(1-d-carboxylethyl)-l-norvaline Dehydrogenase, domain 2"/>
    <property type="match status" value="1"/>
</dbReference>
<dbReference type="InterPro" id="IPR036291">
    <property type="entry name" value="NAD(P)-bd_dom_sf"/>
</dbReference>
<dbReference type="SUPFAM" id="SSF51735">
    <property type="entry name" value="NAD(P)-binding Rossmann-fold domains"/>
    <property type="match status" value="1"/>
</dbReference>
<accession>A0AAN6M5C5</accession>
<dbReference type="Pfam" id="PF00393">
    <property type="entry name" value="6PGD"/>
    <property type="match status" value="1"/>
</dbReference>
<evidence type="ECO:0000313" key="9">
    <source>
        <dbReference type="Proteomes" id="UP001280581"/>
    </source>
</evidence>
<dbReference type="InterPro" id="IPR013328">
    <property type="entry name" value="6PGD_dom2"/>
</dbReference>
<dbReference type="Pfam" id="PF02737">
    <property type="entry name" value="3HCDH_N"/>
    <property type="match status" value="1"/>
</dbReference>
<dbReference type="InterPro" id="IPR006183">
    <property type="entry name" value="Pgluconate_DH"/>
</dbReference>
<dbReference type="Gene3D" id="3.40.50.720">
    <property type="entry name" value="NAD(P)-binding Rossmann-like Domain"/>
    <property type="match status" value="1"/>
</dbReference>
<keyword evidence="5" id="KW-0311">Gluconate utilization</keyword>
<dbReference type="AlphaFoldDB" id="A0AAN6M5C5"/>
<dbReference type="PANTHER" id="PTHR11811">
    <property type="entry name" value="6-PHOSPHOGLUCONATE DEHYDROGENASE"/>
    <property type="match status" value="1"/>
</dbReference>
<proteinExistence type="inferred from homology"/>
<dbReference type="GO" id="GO:0006098">
    <property type="term" value="P:pentose-phosphate shunt"/>
    <property type="evidence" value="ECO:0007669"/>
    <property type="project" value="UniProtKB-KW"/>
</dbReference>